<evidence type="ECO:0000256" key="5">
    <source>
        <dbReference type="ARBA" id="ARBA00022679"/>
    </source>
</evidence>
<keyword evidence="6 15" id="KW-0548">Nucleotidyltransferase</keyword>
<dbReference type="GO" id="GO:0005829">
    <property type="term" value="C:cytosol"/>
    <property type="evidence" value="ECO:0007669"/>
    <property type="project" value="TreeGrafter"/>
</dbReference>
<dbReference type="Proteomes" id="UP000611723">
    <property type="component" value="Unassembled WGS sequence"/>
</dbReference>
<keyword evidence="8 15" id="KW-0479">Metal-binding</keyword>
<dbReference type="GO" id="GO:0003684">
    <property type="term" value="F:damaged DNA binding"/>
    <property type="evidence" value="ECO:0007669"/>
    <property type="project" value="InterPro"/>
</dbReference>
<feature type="active site" evidence="15">
    <location>
        <position position="104"/>
    </location>
</feature>
<proteinExistence type="inferred from homology"/>
<evidence type="ECO:0000256" key="3">
    <source>
        <dbReference type="ARBA" id="ARBA00022457"/>
    </source>
</evidence>
<evidence type="ECO:0000256" key="6">
    <source>
        <dbReference type="ARBA" id="ARBA00022695"/>
    </source>
</evidence>
<dbReference type="InterPro" id="IPR050116">
    <property type="entry name" value="DNA_polymerase-Y"/>
</dbReference>
<sequence>MIRKIIHVDMDAFFASVEQMDNPALRGKAVAVGGNRERGVVAAASYEARKFGVFSAMPSKIAAAKCKDLIFVKPRFERYKELSHQIREIFYSHTDLVEPLSLDEAYLDVTQNKQGIETATEIALDIKETIKREIGLTASAGISINKFLAKIASDYRKPDGIFIIKPHQVEKFIEALQVKKFFGVGKVTAEKMHKMGIFHGKDLKRYSLPEMLSYFGKQGKYYYEICRGIDNRAVNPNRIRKSVGAENTFSESVFTKSEIIEKMLLIVSTCWKRYDQTNAKAHTISIKVKFDDFTQITRSKTIPLAVETETVFKDIVLQLIDELTVIQKIRLLGCSLSNFEWEERKVEVEQLTLGF</sequence>
<dbReference type="InterPro" id="IPR022880">
    <property type="entry name" value="DNApol_IV"/>
</dbReference>
<evidence type="ECO:0000256" key="14">
    <source>
        <dbReference type="ARBA" id="ARBA00049244"/>
    </source>
</evidence>
<dbReference type="GO" id="GO:0042276">
    <property type="term" value="P:error-prone translesion synthesis"/>
    <property type="evidence" value="ECO:0007669"/>
    <property type="project" value="TreeGrafter"/>
</dbReference>
<evidence type="ECO:0000256" key="8">
    <source>
        <dbReference type="ARBA" id="ARBA00022723"/>
    </source>
</evidence>
<keyword evidence="5 15" id="KW-0808">Transferase</keyword>
<organism evidence="17 18">
    <name type="scientific">Marivirga aurantiaca</name>
    <dbReference type="NCBI Taxonomy" id="2802615"/>
    <lineage>
        <taxon>Bacteria</taxon>
        <taxon>Pseudomonadati</taxon>
        <taxon>Bacteroidota</taxon>
        <taxon>Cytophagia</taxon>
        <taxon>Cytophagales</taxon>
        <taxon>Marivirgaceae</taxon>
        <taxon>Marivirga</taxon>
    </lineage>
</organism>
<dbReference type="NCBIfam" id="NF010731">
    <property type="entry name" value="PRK14133.1"/>
    <property type="match status" value="1"/>
</dbReference>
<keyword evidence="9 15" id="KW-0227">DNA damage</keyword>
<evidence type="ECO:0000313" key="18">
    <source>
        <dbReference type="Proteomes" id="UP000611723"/>
    </source>
</evidence>
<dbReference type="HAMAP" id="MF_01113">
    <property type="entry name" value="DNApol_IV"/>
    <property type="match status" value="1"/>
</dbReference>
<protein>
    <recommendedName>
        <fullName evidence="15">DNA polymerase IV</fullName>
        <shortName evidence="15">Pol IV</shortName>
        <ecNumber evidence="15">2.7.7.7</ecNumber>
    </recommendedName>
</protein>
<comment type="catalytic activity">
    <reaction evidence="14 15">
        <text>DNA(n) + a 2'-deoxyribonucleoside 5'-triphosphate = DNA(n+1) + diphosphate</text>
        <dbReference type="Rhea" id="RHEA:22508"/>
        <dbReference type="Rhea" id="RHEA-COMP:17339"/>
        <dbReference type="Rhea" id="RHEA-COMP:17340"/>
        <dbReference type="ChEBI" id="CHEBI:33019"/>
        <dbReference type="ChEBI" id="CHEBI:61560"/>
        <dbReference type="ChEBI" id="CHEBI:173112"/>
        <dbReference type="EC" id="2.7.7.7"/>
    </reaction>
</comment>
<keyword evidence="10 15" id="KW-0460">Magnesium</keyword>
<evidence type="ECO:0000256" key="11">
    <source>
        <dbReference type="ARBA" id="ARBA00022932"/>
    </source>
</evidence>
<keyword evidence="12 15" id="KW-0238">DNA-binding</keyword>
<evidence type="ECO:0000256" key="4">
    <source>
        <dbReference type="ARBA" id="ARBA00022490"/>
    </source>
</evidence>
<dbReference type="EC" id="2.7.7.7" evidence="15"/>
<gene>
    <name evidence="15 17" type="primary">dinB</name>
    <name evidence="17" type="ORF">JKA74_20365</name>
</gene>
<dbReference type="GO" id="GO:0000287">
    <property type="term" value="F:magnesium ion binding"/>
    <property type="evidence" value="ECO:0007669"/>
    <property type="project" value="UniProtKB-UniRule"/>
</dbReference>
<accession>A0A934X2S6</accession>
<dbReference type="Pfam" id="PF11799">
    <property type="entry name" value="IMS_C"/>
    <property type="match status" value="1"/>
</dbReference>
<dbReference type="SUPFAM" id="SSF100879">
    <property type="entry name" value="Lesion bypass DNA polymerase (Y-family), little finger domain"/>
    <property type="match status" value="1"/>
</dbReference>
<comment type="function">
    <text evidence="15">Poorly processive, error-prone DNA polymerase involved in untargeted mutagenesis. Copies undamaged DNA at stalled replication forks, which arise in vivo from mismatched or misaligned primer ends. These misaligned primers can be extended by PolIV. Exhibits no 3'-5' exonuclease (proofreading) activity. May be involved in translesional synthesis, in conjunction with the beta clamp from PolIII.</text>
</comment>
<evidence type="ECO:0000259" key="16">
    <source>
        <dbReference type="PROSITE" id="PS50173"/>
    </source>
</evidence>
<dbReference type="GO" id="GO:0003887">
    <property type="term" value="F:DNA-directed DNA polymerase activity"/>
    <property type="evidence" value="ECO:0007669"/>
    <property type="project" value="UniProtKB-UniRule"/>
</dbReference>
<comment type="caution">
    <text evidence="17">The sequence shown here is derived from an EMBL/GenBank/DDBJ whole genome shotgun (WGS) entry which is preliminary data.</text>
</comment>
<dbReference type="FunFam" id="1.10.150.20:FF:000019">
    <property type="entry name" value="DNA polymerase IV"/>
    <property type="match status" value="1"/>
</dbReference>
<dbReference type="SUPFAM" id="SSF56672">
    <property type="entry name" value="DNA/RNA polymerases"/>
    <property type="match status" value="1"/>
</dbReference>
<dbReference type="Pfam" id="PF21999">
    <property type="entry name" value="IMS_HHH_1"/>
    <property type="match status" value="1"/>
</dbReference>
<evidence type="ECO:0000313" key="17">
    <source>
        <dbReference type="EMBL" id="MBK6267407.1"/>
    </source>
</evidence>
<dbReference type="InterPro" id="IPR017961">
    <property type="entry name" value="DNA_pol_Y-fam_little_finger"/>
</dbReference>
<dbReference type="InterPro" id="IPR001126">
    <property type="entry name" value="UmuC"/>
</dbReference>
<comment type="cofactor">
    <cofactor evidence="15">
        <name>Mg(2+)</name>
        <dbReference type="ChEBI" id="CHEBI:18420"/>
    </cofactor>
    <text evidence="15">Binds 2 magnesium ions per subunit.</text>
</comment>
<evidence type="ECO:0000256" key="7">
    <source>
        <dbReference type="ARBA" id="ARBA00022705"/>
    </source>
</evidence>
<dbReference type="Gene3D" id="1.10.150.20">
    <property type="entry name" value="5' to 3' exonuclease, C-terminal subdomain"/>
    <property type="match status" value="1"/>
</dbReference>
<feature type="domain" description="UmuC" evidence="16">
    <location>
        <begin position="5"/>
        <end position="185"/>
    </location>
</feature>
<dbReference type="NCBIfam" id="NF002677">
    <property type="entry name" value="PRK02406.1"/>
    <property type="match status" value="1"/>
</dbReference>
<dbReference type="GO" id="GO:0006281">
    <property type="term" value="P:DNA repair"/>
    <property type="evidence" value="ECO:0007669"/>
    <property type="project" value="UniProtKB-UniRule"/>
</dbReference>
<feature type="binding site" evidence="15">
    <location>
        <position position="103"/>
    </location>
    <ligand>
        <name>Mg(2+)</name>
        <dbReference type="ChEBI" id="CHEBI:18420"/>
    </ligand>
</feature>
<dbReference type="PANTHER" id="PTHR11076:SF33">
    <property type="entry name" value="DNA POLYMERASE KAPPA"/>
    <property type="match status" value="1"/>
</dbReference>
<dbReference type="Gene3D" id="3.40.1170.60">
    <property type="match status" value="1"/>
</dbReference>
<dbReference type="InterPro" id="IPR036775">
    <property type="entry name" value="DNA_pol_Y-fam_lit_finger_sf"/>
</dbReference>
<keyword evidence="18" id="KW-1185">Reference proteome</keyword>
<keyword evidence="4 15" id="KW-0963">Cytoplasm</keyword>
<keyword evidence="3 15" id="KW-0515">Mutator protein</keyword>
<feature type="binding site" evidence="15">
    <location>
        <position position="9"/>
    </location>
    <ligand>
        <name>Mg(2+)</name>
        <dbReference type="ChEBI" id="CHEBI:18420"/>
    </ligand>
</feature>
<reference evidence="17" key="1">
    <citation type="submission" date="2021-01" db="EMBL/GenBank/DDBJ databases">
        <title>Marivirga aurantiaca sp. nov., isolated from intertidal surface sediments.</title>
        <authorList>
            <person name="Zhang M."/>
        </authorList>
    </citation>
    <scope>NUCLEOTIDE SEQUENCE</scope>
    <source>
        <strain evidence="17">S37H4</strain>
    </source>
</reference>
<evidence type="ECO:0000256" key="12">
    <source>
        <dbReference type="ARBA" id="ARBA00023125"/>
    </source>
</evidence>
<feature type="site" description="Substrate discrimination" evidence="15">
    <location>
        <position position="14"/>
    </location>
</feature>
<evidence type="ECO:0000256" key="1">
    <source>
        <dbReference type="ARBA" id="ARBA00004496"/>
    </source>
</evidence>
<evidence type="ECO:0000256" key="15">
    <source>
        <dbReference type="HAMAP-Rule" id="MF_01113"/>
    </source>
</evidence>
<evidence type="ECO:0000256" key="2">
    <source>
        <dbReference type="ARBA" id="ARBA00010945"/>
    </source>
</evidence>
<evidence type="ECO:0000256" key="10">
    <source>
        <dbReference type="ARBA" id="ARBA00022842"/>
    </source>
</evidence>
<dbReference type="InterPro" id="IPR043128">
    <property type="entry name" value="Rev_trsase/Diguanyl_cyclase"/>
</dbReference>
<comment type="subcellular location">
    <subcellularLocation>
        <location evidence="1 15">Cytoplasm</location>
    </subcellularLocation>
</comment>
<dbReference type="PROSITE" id="PS50173">
    <property type="entry name" value="UMUC"/>
    <property type="match status" value="1"/>
</dbReference>
<dbReference type="GO" id="GO:0009432">
    <property type="term" value="P:SOS response"/>
    <property type="evidence" value="ECO:0007669"/>
    <property type="project" value="TreeGrafter"/>
</dbReference>
<keyword evidence="7 15" id="KW-0235">DNA replication</keyword>
<name>A0A934X2S6_9BACT</name>
<dbReference type="AlphaFoldDB" id="A0A934X2S6"/>
<dbReference type="PANTHER" id="PTHR11076">
    <property type="entry name" value="DNA REPAIR POLYMERASE UMUC / TRANSFERASE FAMILY MEMBER"/>
    <property type="match status" value="1"/>
</dbReference>
<dbReference type="Gene3D" id="3.30.70.270">
    <property type="match status" value="1"/>
</dbReference>
<evidence type="ECO:0000256" key="13">
    <source>
        <dbReference type="ARBA" id="ARBA00023204"/>
    </source>
</evidence>
<dbReference type="Gene3D" id="3.30.1490.100">
    <property type="entry name" value="DNA polymerase, Y-family, little finger domain"/>
    <property type="match status" value="1"/>
</dbReference>
<dbReference type="InterPro" id="IPR043502">
    <property type="entry name" value="DNA/RNA_pol_sf"/>
</dbReference>
<dbReference type="InterPro" id="IPR053848">
    <property type="entry name" value="IMS_HHH_1"/>
</dbReference>
<comment type="subunit">
    <text evidence="15">Monomer.</text>
</comment>
<dbReference type="EMBL" id="JAEQBW010000019">
    <property type="protein sequence ID" value="MBK6267407.1"/>
    <property type="molecule type" value="Genomic_DNA"/>
</dbReference>
<evidence type="ECO:0000256" key="9">
    <source>
        <dbReference type="ARBA" id="ARBA00022763"/>
    </source>
</evidence>
<comment type="similarity">
    <text evidence="2 15">Belongs to the DNA polymerase type-Y family.</text>
</comment>
<dbReference type="FunFam" id="3.30.1490.100:FF:000004">
    <property type="entry name" value="DNA polymerase IV"/>
    <property type="match status" value="1"/>
</dbReference>
<dbReference type="CDD" id="cd03586">
    <property type="entry name" value="PolY_Pol_IV_kappa"/>
    <property type="match status" value="1"/>
</dbReference>
<dbReference type="Pfam" id="PF00817">
    <property type="entry name" value="IMS"/>
    <property type="match status" value="1"/>
</dbReference>
<keyword evidence="13 15" id="KW-0234">DNA repair</keyword>
<dbReference type="GO" id="GO:0006261">
    <property type="term" value="P:DNA-templated DNA replication"/>
    <property type="evidence" value="ECO:0007669"/>
    <property type="project" value="UniProtKB-UniRule"/>
</dbReference>
<keyword evidence="11 15" id="KW-0239">DNA-directed DNA polymerase</keyword>